<feature type="signal peptide" evidence="5">
    <location>
        <begin position="1"/>
        <end position="24"/>
    </location>
</feature>
<dbReference type="InterPro" id="IPR000101">
    <property type="entry name" value="GGT_peptidase"/>
</dbReference>
<dbReference type="FunFam" id="1.10.246.130:FF:000001">
    <property type="entry name" value="Gamma-glutamyltransferase 5 isoform 1"/>
    <property type="match status" value="1"/>
</dbReference>
<comment type="catalytic activity">
    <reaction evidence="3">
        <text>glutathione + H2O = L-cysteinylglycine + L-glutamate</text>
        <dbReference type="Rhea" id="RHEA:28807"/>
        <dbReference type="ChEBI" id="CHEBI:15377"/>
        <dbReference type="ChEBI" id="CHEBI:29985"/>
        <dbReference type="ChEBI" id="CHEBI:57925"/>
        <dbReference type="ChEBI" id="CHEBI:61694"/>
        <dbReference type="EC" id="3.4.19.13"/>
    </reaction>
</comment>
<feature type="chain" id="PRO_5034038593" description="Glutathione hydrolase" evidence="5">
    <location>
        <begin position="25"/>
        <end position="807"/>
    </location>
</feature>
<keyword evidence="5" id="KW-0732">Signal</keyword>
<evidence type="ECO:0000256" key="2">
    <source>
        <dbReference type="PIRSR" id="PIRSR600101-2"/>
    </source>
</evidence>
<proteinExistence type="predicted"/>
<dbReference type="GO" id="GO:0103068">
    <property type="term" value="F:leukotriene C4 gamma-glutamyl transferase activity"/>
    <property type="evidence" value="ECO:0007669"/>
    <property type="project" value="UniProtKB-EC"/>
</dbReference>
<dbReference type="InterPro" id="IPR029055">
    <property type="entry name" value="Ntn_hydrolases_N"/>
</dbReference>
<feature type="binding site" evidence="2">
    <location>
        <position position="487"/>
    </location>
    <ligand>
        <name>L-glutamate</name>
        <dbReference type="ChEBI" id="CHEBI:29985"/>
    </ligand>
</feature>
<evidence type="ECO:0000313" key="6">
    <source>
        <dbReference type="EMBL" id="KAF4243526.1"/>
    </source>
</evidence>
<evidence type="ECO:0000256" key="3">
    <source>
        <dbReference type="RuleBase" id="RU368068"/>
    </source>
</evidence>
<dbReference type="PANTHER" id="PTHR11686">
    <property type="entry name" value="GAMMA GLUTAMYL TRANSPEPTIDASE"/>
    <property type="match status" value="1"/>
</dbReference>
<dbReference type="GO" id="GO:0006751">
    <property type="term" value="P:glutathione catabolic process"/>
    <property type="evidence" value="ECO:0007669"/>
    <property type="project" value="UniProtKB-UniRule"/>
</dbReference>
<comment type="caution">
    <text evidence="6">The sequence shown here is derived from an EMBL/GenBank/DDBJ whole genome shotgun (WGS) entry which is preliminary data.</text>
</comment>
<reference evidence="6" key="2">
    <citation type="submission" date="2020-04" db="EMBL/GenBank/DDBJ databases">
        <authorList>
            <person name="Santos R.A.C."/>
            <person name="Steenwyk J.L."/>
            <person name="Rivero-Menendez O."/>
            <person name="Mead M.E."/>
            <person name="Silva L.P."/>
            <person name="Bastos R.W."/>
            <person name="Alastruey-Izquierdo A."/>
            <person name="Goldman G.H."/>
            <person name="Rokas A."/>
        </authorList>
    </citation>
    <scope>NUCLEOTIDE SEQUENCE</scope>
    <source>
        <strain evidence="6">CNM-CM6805</strain>
    </source>
</reference>
<dbReference type="InterPro" id="IPR043138">
    <property type="entry name" value="GGT_lsub"/>
</dbReference>
<comment type="catalytic activity">
    <reaction evidence="3">
        <text>an N-terminal (5-L-glutamyl)-[peptide] + an alpha-amino acid = 5-L-glutamyl amino acid + an N-terminal L-alpha-aminoacyl-[peptide]</text>
        <dbReference type="Rhea" id="RHEA:23904"/>
        <dbReference type="Rhea" id="RHEA-COMP:9780"/>
        <dbReference type="Rhea" id="RHEA-COMP:9795"/>
        <dbReference type="ChEBI" id="CHEBI:77644"/>
        <dbReference type="ChEBI" id="CHEBI:78597"/>
        <dbReference type="ChEBI" id="CHEBI:78599"/>
        <dbReference type="ChEBI" id="CHEBI:78608"/>
        <dbReference type="EC" id="2.3.2.2"/>
    </reaction>
</comment>
<dbReference type="GO" id="GO:0005886">
    <property type="term" value="C:plasma membrane"/>
    <property type="evidence" value="ECO:0007669"/>
    <property type="project" value="TreeGrafter"/>
</dbReference>
<evidence type="ECO:0000256" key="1">
    <source>
        <dbReference type="PIRSR" id="PIRSR600101-1"/>
    </source>
</evidence>
<dbReference type="Proteomes" id="UP000653565">
    <property type="component" value="Unassembled WGS sequence"/>
</dbReference>
<dbReference type="PANTHER" id="PTHR11686:SF62">
    <property type="entry name" value="GLUTATHIONE HYDROLASE"/>
    <property type="match status" value="1"/>
</dbReference>
<dbReference type="PRINTS" id="PR01210">
    <property type="entry name" value="GGTRANSPTASE"/>
</dbReference>
<feature type="binding site" evidence="2">
    <location>
        <position position="437"/>
    </location>
    <ligand>
        <name>L-glutamate</name>
        <dbReference type="ChEBI" id="CHEBI:29985"/>
    </ligand>
</feature>
<keyword evidence="3" id="KW-0378">Hydrolase</keyword>
<feature type="binding site" evidence="2">
    <location>
        <position position="121"/>
    </location>
    <ligand>
        <name>L-glutamate</name>
        <dbReference type="ChEBI" id="CHEBI:29985"/>
    </ligand>
</feature>
<evidence type="ECO:0000256" key="4">
    <source>
        <dbReference type="SAM" id="MobiDB-lite"/>
    </source>
</evidence>
<sequence length="807" mass="88761">MLCPKATIAKLLASVFVFLQVTGAYPPSFDLPLDPQILLKDDFEVGPHGAVASESKYCSERGIRMLGKQNKQTLKYGTAADVMVATVLCVGVVSMYHSGIGGGGFMVIRTPNGKYESIDFRETAPSAAYNNMFSREKKASIFGGLASGVPGELRGLEYLLHTHGHLDWDTVASPAIEAAEKGVPVTKDLLHYMDLGEADGEFLTKGPWKEVFAPRGKRIGEGDNIKRKKYAATLKAIAHANSVEPFYSGNIANETVRAVQAAGGIMTVDDLKNYHIERREPLKTTYRDHTLVSAGAPASGAVALNILKVLEKYDFGDPSELNRNTHRMVEAMKFGYGMRQYLGDPDFDGQIKEYQQKMLEKTIVDTIRDKISNDSTHDVSWYTSFADPIPTGGGTSHLVAADDSGLAITLITSVNLYFGSRVMVPETGIIMNNGMNDFSISGFDNEFGIPPSPQNYILAHKRPQSSMSPLIVSGPDGFTFLSGSAGGSRITTATVQNIIHAIDDKLTAQEALAQPRLHDQLIPYSIYFESGIKDEHDTYIVRPYNGSIVLSETMSVESASANASQIREMNLGINIKFQYLHILILLLKEDGQSSDTLLPYAREAISLLPSLVSNWGSVYKGLVWQLLYYPFTPFFVIFENIVHHHNHGRTIEQDLSLLATMVTYFADMRSQMRLLASVCSKLQHTAGVFLQLAQTHVRHKSSTKPGSKATRSSKRANSSRPDAPATQAYEGPTEAGLGHLDIASYLEWLPADMDATCRMLEVEMQDATDHHSGPNDGNNSREFPTRRMASDGAFDWFSWEVYYAGID</sequence>
<gene>
    <name evidence="6" type="ORF">CNMCM6805_000920</name>
</gene>
<comment type="pathway">
    <text evidence="3">Mycotoxin biosynthesis.</text>
</comment>
<protein>
    <recommendedName>
        <fullName evidence="3">Glutathione hydrolase</fullName>
        <ecNumber evidence="3">2.3.2.2</ecNumber>
        <ecNumber evidence="3">3.4.19.13</ecNumber>
    </recommendedName>
    <alternativeName>
        <fullName evidence="3">Gamma-glutamyltransferase</fullName>
    </alternativeName>
</protein>
<feature type="binding site" evidence="2">
    <location>
        <begin position="465"/>
        <end position="466"/>
    </location>
    <ligand>
        <name>L-glutamate</name>
        <dbReference type="ChEBI" id="CHEBI:29985"/>
    </ligand>
</feature>
<organism evidence="6 7">
    <name type="scientific">Aspergillus fumigatiaffinis</name>
    <dbReference type="NCBI Taxonomy" id="340414"/>
    <lineage>
        <taxon>Eukaryota</taxon>
        <taxon>Fungi</taxon>
        <taxon>Dikarya</taxon>
        <taxon>Ascomycota</taxon>
        <taxon>Pezizomycotina</taxon>
        <taxon>Eurotiomycetes</taxon>
        <taxon>Eurotiomycetidae</taxon>
        <taxon>Eurotiales</taxon>
        <taxon>Aspergillaceae</taxon>
        <taxon>Aspergillus</taxon>
        <taxon>Aspergillus subgen. Fumigati</taxon>
    </lineage>
</organism>
<dbReference type="GO" id="GO:0036374">
    <property type="term" value="F:glutathione hydrolase activity"/>
    <property type="evidence" value="ECO:0007669"/>
    <property type="project" value="UniProtKB-UniRule"/>
</dbReference>
<feature type="region of interest" description="Disordered" evidence="4">
    <location>
        <begin position="699"/>
        <end position="733"/>
    </location>
</feature>
<dbReference type="Gene3D" id="3.60.20.40">
    <property type="match status" value="1"/>
</dbReference>
<dbReference type="EC" id="2.3.2.2" evidence="3"/>
<feature type="active site" description="Nucleophile" evidence="1">
    <location>
        <position position="395"/>
    </location>
</feature>
<feature type="binding site" evidence="2">
    <location>
        <begin position="413"/>
        <end position="415"/>
    </location>
    <ligand>
        <name>L-glutamate</name>
        <dbReference type="ChEBI" id="CHEBI:29985"/>
    </ligand>
</feature>
<comment type="catalytic activity">
    <reaction evidence="3">
        <text>an S-substituted glutathione + H2O = an S-substituted L-cysteinylglycine + L-glutamate</text>
        <dbReference type="Rhea" id="RHEA:59468"/>
        <dbReference type="ChEBI" id="CHEBI:15377"/>
        <dbReference type="ChEBI" id="CHEBI:29985"/>
        <dbReference type="ChEBI" id="CHEBI:90779"/>
        <dbReference type="ChEBI" id="CHEBI:143103"/>
        <dbReference type="EC" id="3.4.19.13"/>
    </reaction>
</comment>
<keyword evidence="3" id="KW-0808">Transferase</keyword>
<dbReference type="InterPro" id="IPR043137">
    <property type="entry name" value="GGT_ssub_C"/>
</dbReference>
<dbReference type="EMBL" id="JAAAPX010000011">
    <property type="protein sequence ID" value="KAF4243526.1"/>
    <property type="molecule type" value="Genomic_DNA"/>
</dbReference>
<evidence type="ECO:0000256" key="5">
    <source>
        <dbReference type="SAM" id="SignalP"/>
    </source>
</evidence>
<comment type="function">
    <text evidence="3">Gamma-glutamyltransferase.</text>
</comment>
<dbReference type="Pfam" id="PF01019">
    <property type="entry name" value="G_glu_transpept"/>
    <property type="match status" value="1"/>
</dbReference>
<dbReference type="EC" id="3.4.19.13" evidence="3"/>
<keyword evidence="7" id="KW-1185">Reference proteome</keyword>
<name>A0A8H4MFL5_9EURO</name>
<keyword evidence="3" id="KW-0012">Acyltransferase</keyword>
<accession>A0A8H4MFL5</accession>
<dbReference type="SUPFAM" id="SSF56235">
    <property type="entry name" value="N-terminal nucleophile aminohydrolases (Ntn hydrolases)"/>
    <property type="match status" value="1"/>
</dbReference>
<reference evidence="6" key="1">
    <citation type="journal article" date="2020" name="bioRxiv">
        <title>Genomic and phenotypic heterogeneity of clinical isolates of the human pathogens Aspergillus fumigatus, Aspergillus lentulus and Aspergillus fumigatiaffinis.</title>
        <authorList>
            <person name="dos Santos R.A.C."/>
            <person name="Steenwyk J.L."/>
            <person name="Rivero-Menendez O."/>
            <person name="Mead M.E."/>
            <person name="Silva L.P."/>
            <person name="Bastos R.W."/>
            <person name="Alastruey-Izquierdo A."/>
            <person name="Goldman G.H."/>
            <person name="Rokas A."/>
        </authorList>
    </citation>
    <scope>NUCLEOTIDE SEQUENCE</scope>
    <source>
        <strain evidence="6">CNM-CM6805</strain>
    </source>
</reference>
<dbReference type="Gene3D" id="1.10.246.130">
    <property type="match status" value="1"/>
</dbReference>
<dbReference type="AlphaFoldDB" id="A0A8H4MFL5"/>
<evidence type="ECO:0000313" key="7">
    <source>
        <dbReference type="Proteomes" id="UP000653565"/>
    </source>
</evidence>